<proteinExistence type="predicted"/>
<protein>
    <submittedName>
        <fullName evidence="2">Cobalt chelatase, CobT subunit</fullName>
    </submittedName>
</protein>
<accession>T0ZY27</accession>
<evidence type="ECO:0000256" key="1">
    <source>
        <dbReference type="SAM" id="MobiDB-lite"/>
    </source>
</evidence>
<dbReference type="AlphaFoldDB" id="T0ZY27"/>
<dbReference type="EMBL" id="AUZZ01005494">
    <property type="protein sequence ID" value="EQD49517.1"/>
    <property type="molecule type" value="Genomic_DNA"/>
</dbReference>
<gene>
    <name evidence="2" type="ORF">B2A_07661</name>
</gene>
<name>T0ZY27_9ZZZZ</name>
<feature type="non-terminal residue" evidence="2">
    <location>
        <position position="1"/>
    </location>
</feature>
<feature type="non-terminal residue" evidence="2">
    <location>
        <position position="204"/>
    </location>
</feature>
<reference evidence="2" key="2">
    <citation type="journal article" date="2014" name="ISME J.">
        <title>Microbial stratification in low pH oxic and suboxic macroscopic growths along an acid mine drainage.</title>
        <authorList>
            <person name="Mendez-Garcia C."/>
            <person name="Mesa V."/>
            <person name="Sprenger R.R."/>
            <person name="Richter M."/>
            <person name="Diez M.S."/>
            <person name="Solano J."/>
            <person name="Bargiela R."/>
            <person name="Golyshina O.V."/>
            <person name="Manteca A."/>
            <person name="Ramos J.L."/>
            <person name="Gallego J.R."/>
            <person name="Llorente I."/>
            <person name="Martins Dos Santos V.A."/>
            <person name="Jensen O.N."/>
            <person name="Pelaez A.I."/>
            <person name="Sanchez J."/>
            <person name="Ferrer M."/>
        </authorList>
    </citation>
    <scope>NUCLEOTIDE SEQUENCE</scope>
</reference>
<organism evidence="2">
    <name type="scientific">mine drainage metagenome</name>
    <dbReference type="NCBI Taxonomy" id="410659"/>
    <lineage>
        <taxon>unclassified sequences</taxon>
        <taxon>metagenomes</taxon>
        <taxon>ecological metagenomes</taxon>
    </lineage>
</organism>
<evidence type="ECO:0000313" key="2">
    <source>
        <dbReference type="EMBL" id="EQD49517.1"/>
    </source>
</evidence>
<feature type="region of interest" description="Disordered" evidence="1">
    <location>
        <begin position="125"/>
        <end position="204"/>
    </location>
</feature>
<dbReference type="Pfam" id="PF06213">
    <property type="entry name" value="CobT"/>
    <property type="match status" value="1"/>
</dbReference>
<dbReference type="GO" id="GO:0009236">
    <property type="term" value="P:cobalamin biosynthetic process"/>
    <property type="evidence" value="ECO:0007669"/>
    <property type="project" value="InterPro"/>
</dbReference>
<dbReference type="InterPro" id="IPR006538">
    <property type="entry name" value="CobT"/>
</dbReference>
<reference evidence="2" key="1">
    <citation type="submission" date="2013-08" db="EMBL/GenBank/DDBJ databases">
        <authorList>
            <person name="Mendez C."/>
            <person name="Richter M."/>
            <person name="Ferrer M."/>
            <person name="Sanchez J."/>
        </authorList>
    </citation>
    <scope>NUCLEOTIDE SEQUENCE</scope>
</reference>
<sequence length="204" mass="21119">PAEAHARKLYDAVEEVRCQALGARALPGVARNLTAALADDLARTEASRHRDDQAAAQIGALLLLIRERLTEAAPPAAGAPLVERWRDDLLRRSGMTLGRLVPVIADQAAFARVCRDLLRDLGFTCDAASPTGTPGRPERPRGAAPRAAAAGDCSEQIAVEAGEPPRLLAGRAGEATDAVPVTVPAAPDHGTASASDRNGPPPAA</sequence>
<comment type="caution">
    <text evidence="2">The sequence shown here is derived from an EMBL/GenBank/DDBJ whole genome shotgun (WGS) entry which is preliminary data.</text>
</comment>
<feature type="compositionally biased region" description="Low complexity" evidence="1">
    <location>
        <begin position="175"/>
        <end position="188"/>
    </location>
</feature>
<feature type="compositionally biased region" description="Low complexity" evidence="1">
    <location>
        <begin position="142"/>
        <end position="151"/>
    </location>
</feature>